<dbReference type="GO" id="GO:0000398">
    <property type="term" value="P:mRNA splicing, via spliceosome"/>
    <property type="evidence" value="ECO:0007669"/>
    <property type="project" value="UniProtKB-UniRule"/>
</dbReference>
<name>A0A0H5BL03_9EUKA</name>
<keyword evidence="8" id="KW-0542">Nucleomorph</keyword>
<dbReference type="InterPro" id="IPR018492">
    <property type="entry name" value="Ribosomal_eL8/Nhp2"/>
</dbReference>
<comment type="function">
    <text evidence="6">Common component of the spliceosome and rRNA processing machinery.</text>
</comment>
<evidence type="ECO:0000256" key="1">
    <source>
        <dbReference type="ARBA" id="ARBA00004604"/>
    </source>
</evidence>
<dbReference type="InterPro" id="IPR002415">
    <property type="entry name" value="H/ACA_rnp_Nhp2-like"/>
</dbReference>
<dbReference type="EMBL" id="AB996599">
    <property type="protein sequence ID" value="BAS01497.1"/>
    <property type="molecule type" value="Genomic_DNA"/>
</dbReference>
<geneLocation type="nucleomorph" evidence="8"/>
<keyword evidence="5 6" id="KW-0687">Ribonucleoprotein</keyword>
<dbReference type="InterPro" id="IPR004038">
    <property type="entry name" value="Ribosomal_eL8/eL30/eS12/Gad45"/>
</dbReference>
<protein>
    <recommendedName>
        <fullName evidence="6">H/ACA ribonucleoprotein complex subunit 2</fullName>
    </recommendedName>
    <alternativeName>
        <fullName evidence="6">Nucleolar protein family A member 2</fullName>
    </alternativeName>
</protein>
<organism evidence="8">
    <name type="scientific">Lotharella vacuolata</name>
    <dbReference type="NCBI Taxonomy" id="74820"/>
    <lineage>
        <taxon>Eukaryota</taxon>
        <taxon>Sar</taxon>
        <taxon>Rhizaria</taxon>
        <taxon>Cercozoa</taxon>
        <taxon>Chlorarachniophyceae</taxon>
        <taxon>Lotharella</taxon>
    </lineage>
</organism>
<evidence type="ECO:0000256" key="6">
    <source>
        <dbReference type="RuleBase" id="RU366039"/>
    </source>
</evidence>
<sequence length="149" mass="16698">MIVNGSLVNCMNPEINIKMIDPRISPIANYELTKKIYDLITKFNKFKILKKGFFKATKSILNGTAEIVILAADTDPLEIINHIPLSCESNKIPYIFLSSKVMLGRACGIFRPVISCAILNSSISHLKKEIFFIKVNITSLQNIISEIII</sequence>
<dbReference type="GO" id="GO:0031429">
    <property type="term" value="C:box H/ACA snoRNP complex"/>
    <property type="evidence" value="ECO:0007669"/>
    <property type="project" value="UniProtKB-UniRule"/>
</dbReference>
<dbReference type="GO" id="GO:0003723">
    <property type="term" value="F:RNA binding"/>
    <property type="evidence" value="ECO:0007669"/>
    <property type="project" value="UniProtKB-UniRule"/>
</dbReference>
<reference evidence="8" key="1">
    <citation type="journal article" date="2015" name="Genome Biol. Evol.">
        <title>Nucleomorph Genome Sequences of Two Chlorarachniophytes, Amorphochlora amoebiformis and Lotharella vacuolata.</title>
        <authorList>
            <person name="Suzuki S."/>
            <person name="Shirato S."/>
            <person name="Hirakawa Y."/>
            <person name="Ishida K."/>
        </authorList>
    </citation>
    <scope>NUCLEOTIDE SEQUENCE</scope>
    <source>
        <strain evidence="8">CCMP240</strain>
    </source>
</reference>
<comment type="function">
    <text evidence="6">Required for ribosome biogenesis. Part of a complex which catalyzes pseudouridylation of rRNA. This involves the isomerization of uridine such that the ribose is subsequently attached to C5, instead of the normal N1. Pseudouridine ('psi') residues may serve to stabilize the conformation of rRNAs.</text>
</comment>
<evidence type="ECO:0000256" key="4">
    <source>
        <dbReference type="ARBA" id="ARBA00023242"/>
    </source>
</evidence>
<dbReference type="PROSITE" id="PS01082">
    <property type="entry name" value="RIBOSOMAL_L7AE"/>
    <property type="match status" value="1"/>
</dbReference>
<dbReference type="InterPro" id="IPR004037">
    <property type="entry name" value="Ribosomal_eL8-like_CS"/>
</dbReference>
<dbReference type="InterPro" id="IPR050257">
    <property type="entry name" value="eL8/uL1-like"/>
</dbReference>
<evidence type="ECO:0000313" key="8">
    <source>
        <dbReference type="EMBL" id="BAS01497.1"/>
    </source>
</evidence>
<dbReference type="GO" id="GO:0005840">
    <property type="term" value="C:ribosome"/>
    <property type="evidence" value="ECO:0007669"/>
    <property type="project" value="UniProtKB-KW"/>
</dbReference>
<evidence type="ECO:0000259" key="7">
    <source>
        <dbReference type="Pfam" id="PF01248"/>
    </source>
</evidence>
<evidence type="ECO:0000256" key="3">
    <source>
        <dbReference type="ARBA" id="ARBA00022884"/>
    </source>
</evidence>
<dbReference type="PRINTS" id="PR00883">
    <property type="entry name" value="NUCLEARHMG"/>
</dbReference>
<dbReference type="SMR" id="A0A0H5BL03"/>
<proteinExistence type="inferred from homology"/>
<evidence type="ECO:0000256" key="2">
    <source>
        <dbReference type="ARBA" id="ARBA00007337"/>
    </source>
</evidence>
<dbReference type="GO" id="GO:0031120">
    <property type="term" value="P:snRNA pseudouridine synthesis"/>
    <property type="evidence" value="ECO:0007669"/>
    <property type="project" value="UniProtKB-UniRule"/>
</dbReference>
<dbReference type="AlphaFoldDB" id="A0A0H5BL03"/>
<feature type="domain" description="Ribosomal protein eL8/eL30/eS12/Gadd45" evidence="7">
    <location>
        <begin position="35"/>
        <end position="122"/>
    </location>
</feature>
<dbReference type="Pfam" id="PF01248">
    <property type="entry name" value="Ribosomal_L7Ae"/>
    <property type="match status" value="1"/>
</dbReference>
<keyword evidence="8" id="KW-0689">Ribosomal protein</keyword>
<keyword evidence="4 6" id="KW-0539">Nucleus</keyword>
<dbReference type="PANTHER" id="PTHR23105">
    <property type="entry name" value="RIBOSOMAL PROTEIN L7AE FAMILY MEMBER"/>
    <property type="match status" value="1"/>
</dbReference>
<comment type="similarity">
    <text evidence="2 6">Belongs to the eukaryotic ribosomal protein eL8 family.</text>
</comment>
<accession>A0A0H5BL03</accession>
<keyword evidence="3 6" id="KW-0694">RNA-binding</keyword>
<dbReference type="PRINTS" id="PR00881">
    <property type="entry name" value="L7ARS6FAMILY"/>
</dbReference>
<dbReference type="Gene3D" id="3.30.1330.30">
    <property type="match status" value="1"/>
</dbReference>
<dbReference type="GO" id="GO:0042254">
    <property type="term" value="P:ribosome biogenesis"/>
    <property type="evidence" value="ECO:0007669"/>
    <property type="project" value="InterPro"/>
</dbReference>
<comment type="subcellular location">
    <subcellularLocation>
        <location evidence="1 6">Nucleus</location>
        <location evidence="1 6">Nucleolus</location>
    </subcellularLocation>
</comment>
<dbReference type="SUPFAM" id="SSF55315">
    <property type="entry name" value="L30e-like"/>
    <property type="match status" value="1"/>
</dbReference>
<gene>
    <name evidence="8" type="primary">rpl7Ae</name>
</gene>
<evidence type="ECO:0000256" key="5">
    <source>
        <dbReference type="ARBA" id="ARBA00023274"/>
    </source>
</evidence>
<dbReference type="InterPro" id="IPR029064">
    <property type="entry name" value="Ribosomal_eL30-like_sf"/>
</dbReference>